<name>A0A8H5LLF3_9AGAR</name>
<comment type="caution">
    <text evidence="1">The sequence shown here is derived from an EMBL/GenBank/DDBJ whole genome shotgun (WGS) entry which is preliminary data.</text>
</comment>
<dbReference type="AlphaFoldDB" id="A0A8H5LLF3"/>
<reference evidence="1 2" key="1">
    <citation type="journal article" date="2020" name="ISME J.">
        <title>Uncovering the hidden diversity of litter-decomposition mechanisms in mushroom-forming fungi.</title>
        <authorList>
            <person name="Floudas D."/>
            <person name="Bentzer J."/>
            <person name="Ahren D."/>
            <person name="Johansson T."/>
            <person name="Persson P."/>
            <person name="Tunlid A."/>
        </authorList>
    </citation>
    <scope>NUCLEOTIDE SEQUENCE [LARGE SCALE GENOMIC DNA]</scope>
    <source>
        <strain evidence="1 2">CBS 291.85</strain>
    </source>
</reference>
<protein>
    <submittedName>
        <fullName evidence="1">Uncharacterized protein</fullName>
    </submittedName>
</protein>
<organism evidence="1 2">
    <name type="scientific">Tetrapyrgos nigripes</name>
    <dbReference type="NCBI Taxonomy" id="182062"/>
    <lineage>
        <taxon>Eukaryota</taxon>
        <taxon>Fungi</taxon>
        <taxon>Dikarya</taxon>
        <taxon>Basidiomycota</taxon>
        <taxon>Agaricomycotina</taxon>
        <taxon>Agaricomycetes</taxon>
        <taxon>Agaricomycetidae</taxon>
        <taxon>Agaricales</taxon>
        <taxon>Marasmiineae</taxon>
        <taxon>Marasmiaceae</taxon>
        <taxon>Tetrapyrgos</taxon>
    </lineage>
</organism>
<evidence type="ECO:0000313" key="1">
    <source>
        <dbReference type="EMBL" id="KAF5361463.1"/>
    </source>
</evidence>
<proteinExistence type="predicted"/>
<dbReference type="EMBL" id="JAACJM010000040">
    <property type="protein sequence ID" value="KAF5361463.1"/>
    <property type="molecule type" value="Genomic_DNA"/>
</dbReference>
<sequence length="83" mass="8931">MSRLSIVYASMCPRKVCLVHDLEAESASPQPEGSAKLLLAADVDQDKSQKEVKLTGTSVLILTVRSLHSAKPQVCLNLDPLSV</sequence>
<keyword evidence="2" id="KW-1185">Reference proteome</keyword>
<gene>
    <name evidence="1" type="ORF">D9758_006180</name>
</gene>
<dbReference type="Proteomes" id="UP000559256">
    <property type="component" value="Unassembled WGS sequence"/>
</dbReference>
<accession>A0A8H5LLF3</accession>
<evidence type="ECO:0000313" key="2">
    <source>
        <dbReference type="Proteomes" id="UP000559256"/>
    </source>
</evidence>